<comment type="caution">
    <text evidence="1">The sequence shown here is derived from an EMBL/GenBank/DDBJ whole genome shotgun (WGS) entry which is preliminary data.</text>
</comment>
<proteinExistence type="predicted"/>
<evidence type="ECO:0000313" key="2">
    <source>
        <dbReference type="Proteomes" id="UP000654075"/>
    </source>
</evidence>
<evidence type="ECO:0000313" key="1">
    <source>
        <dbReference type="EMBL" id="CAE8617550.1"/>
    </source>
</evidence>
<dbReference type="Proteomes" id="UP000654075">
    <property type="component" value="Unassembled WGS sequence"/>
</dbReference>
<protein>
    <submittedName>
        <fullName evidence="1">Uncharacterized protein</fullName>
    </submittedName>
</protein>
<organism evidence="1 2">
    <name type="scientific">Polarella glacialis</name>
    <name type="common">Dinoflagellate</name>
    <dbReference type="NCBI Taxonomy" id="89957"/>
    <lineage>
        <taxon>Eukaryota</taxon>
        <taxon>Sar</taxon>
        <taxon>Alveolata</taxon>
        <taxon>Dinophyceae</taxon>
        <taxon>Suessiales</taxon>
        <taxon>Suessiaceae</taxon>
        <taxon>Polarella</taxon>
    </lineage>
</organism>
<name>A0A813FXQ1_POLGL</name>
<dbReference type="EMBL" id="CAJNNV010026200">
    <property type="protein sequence ID" value="CAE8617550.1"/>
    <property type="molecule type" value="Genomic_DNA"/>
</dbReference>
<dbReference type="AlphaFoldDB" id="A0A813FXQ1"/>
<reference evidence="1" key="1">
    <citation type="submission" date="2021-02" db="EMBL/GenBank/DDBJ databases">
        <authorList>
            <person name="Dougan E. K."/>
            <person name="Rhodes N."/>
            <person name="Thang M."/>
            <person name="Chan C."/>
        </authorList>
    </citation>
    <scope>NUCLEOTIDE SEQUENCE</scope>
</reference>
<keyword evidence="2" id="KW-1185">Reference proteome</keyword>
<gene>
    <name evidence="1" type="ORF">PGLA1383_LOCUS35210</name>
</gene>
<accession>A0A813FXQ1</accession>
<sequence>MSETQNKRVCEIAPCSNPTLPSILTSDAVWRAQSLALAFGGGSNHQAHDQAVQAKGLGENKDEDHADEEAWLLGICAHPGVSHDADGQACCQRAHADGKSRTQVRVARVG</sequence>